<keyword evidence="3" id="KW-1185">Reference proteome</keyword>
<dbReference type="Proteomes" id="UP001222770">
    <property type="component" value="Unassembled WGS sequence"/>
</dbReference>
<dbReference type="RefSeq" id="WP_277277047.1">
    <property type="nucleotide sequence ID" value="NZ_JAROCY010000007.1"/>
</dbReference>
<proteinExistence type="predicted"/>
<dbReference type="InterPro" id="IPR050266">
    <property type="entry name" value="AB_hydrolase_sf"/>
</dbReference>
<evidence type="ECO:0000313" key="2">
    <source>
        <dbReference type="EMBL" id="MDF8333397.1"/>
    </source>
</evidence>
<reference evidence="2 3" key="1">
    <citation type="submission" date="2023-03" db="EMBL/GenBank/DDBJ databases">
        <title>Novosphingobium cyanobacteriorum sp. nov., isolated from a eutrophic reservoir during the Microcystis bloom period.</title>
        <authorList>
            <person name="Kang M."/>
            <person name="Le V."/>
            <person name="Ko S.-R."/>
            <person name="Lee S.-A."/>
            <person name="Ahn C.-Y."/>
        </authorList>
    </citation>
    <scope>NUCLEOTIDE SEQUENCE [LARGE SCALE GENOMIC DNA]</scope>
    <source>
        <strain evidence="2 3">HBC54</strain>
    </source>
</reference>
<keyword evidence="2" id="KW-0378">Hydrolase</keyword>
<dbReference type="Gene3D" id="3.40.50.1820">
    <property type="entry name" value="alpha/beta hydrolase"/>
    <property type="match status" value="1"/>
</dbReference>
<dbReference type="PRINTS" id="PR00111">
    <property type="entry name" value="ABHYDROLASE"/>
</dbReference>
<dbReference type="EMBL" id="JAROCY010000007">
    <property type="protein sequence ID" value="MDF8333397.1"/>
    <property type="molecule type" value="Genomic_DNA"/>
</dbReference>
<protein>
    <submittedName>
        <fullName evidence="2">Alpha/beta hydrolase</fullName>
    </submittedName>
</protein>
<gene>
    <name evidence="2" type="ORF">POM99_09310</name>
</gene>
<dbReference type="Pfam" id="PF00561">
    <property type="entry name" value="Abhydrolase_1"/>
    <property type="match status" value="1"/>
</dbReference>
<evidence type="ECO:0000313" key="3">
    <source>
        <dbReference type="Proteomes" id="UP001222770"/>
    </source>
</evidence>
<dbReference type="PANTHER" id="PTHR43798">
    <property type="entry name" value="MONOACYLGLYCEROL LIPASE"/>
    <property type="match status" value="1"/>
</dbReference>
<accession>A0ABT6CHJ6</accession>
<feature type="domain" description="AB hydrolase-1" evidence="1">
    <location>
        <begin position="37"/>
        <end position="256"/>
    </location>
</feature>
<sequence length="278" mass="29761">MSTANFQMVGVAGRRLRVGQWHVGAEGKSRDGTPALPLVVLNGIGMNVELLEPVARLLDDRRVISFDMPGIGGSPDPIFPYTIPHIALTLAALLDRLKIEQVDIMGISWGGAVAQQFAFQHKARTGRLVLAATAAGGAAMVPGNPSILGAMMDPMEYTVEKALRRNLAMLYNGGGSGRVSLNAAKPPSPLGWACQMTSFATWTSVPFLPLLGVPTMVMADEEDQLVPPANAQFLHHSIPHSRLEMFSGGGHLFMLSQPEAFVERLRDFLAGGKARRAA</sequence>
<name>A0ABT6CHJ6_9SPHN</name>
<evidence type="ECO:0000259" key="1">
    <source>
        <dbReference type="Pfam" id="PF00561"/>
    </source>
</evidence>
<comment type="caution">
    <text evidence="2">The sequence shown here is derived from an EMBL/GenBank/DDBJ whole genome shotgun (WGS) entry which is preliminary data.</text>
</comment>
<dbReference type="SUPFAM" id="SSF53474">
    <property type="entry name" value="alpha/beta-Hydrolases"/>
    <property type="match status" value="1"/>
</dbReference>
<dbReference type="InterPro" id="IPR000073">
    <property type="entry name" value="AB_hydrolase_1"/>
</dbReference>
<dbReference type="InterPro" id="IPR029058">
    <property type="entry name" value="AB_hydrolase_fold"/>
</dbReference>
<organism evidence="2 3">
    <name type="scientific">Novosphingobium cyanobacteriorum</name>
    <dbReference type="NCBI Taxonomy" id="3024215"/>
    <lineage>
        <taxon>Bacteria</taxon>
        <taxon>Pseudomonadati</taxon>
        <taxon>Pseudomonadota</taxon>
        <taxon>Alphaproteobacteria</taxon>
        <taxon>Sphingomonadales</taxon>
        <taxon>Sphingomonadaceae</taxon>
        <taxon>Novosphingobium</taxon>
    </lineage>
</organism>
<dbReference type="PANTHER" id="PTHR43798:SF33">
    <property type="entry name" value="HYDROLASE, PUTATIVE (AFU_ORTHOLOGUE AFUA_2G14860)-RELATED"/>
    <property type="match status" value="1"/>
</dbReference>
<dbReference type="GO" id="GO:0016787">
    <property type="term" value="F:hydrolase activity"/>
    <property type="evidence" value="ECO:0007669"/>
    <property type="project" value="UniProtKB-KW"/>
</dbReference>